<organism evidence="2 3">
    <name type="scientific">Panagrellus redivivus</name>
    <name type="common">Microworm</name>
    <dbReference type="NCBI Taxonomy" id="6233"/>
    <lineage>
        <taxon>Eukaryota</taxon>
        <taxon>Metazoa</taxon>
        <taxon>Ecdysozoa</taxon>
        <taxon>Nematoda</taxon>
        <taxon>Chromadorea</taxon>
        <taxon>Rhabditida</taxon>
        <taxon>Tylenchina</taxon>
        <taxon>Panagrolaimomorpha</taxon>
        <taxon>Panagrolaimoidea</taxon>
        <taxon>Panagrolaimidae</taxon>
        <taxon>Panagrellus</taxon>
    </lineage>
</organism>
<evidence type="ECO:0000313" key="2">
    <source>
        <dbReference type="Proteomes" id="UP000492821"/>
    </source>
</evidence>
<evidence type="ECO:0000256" key="1">
    <source>
        <dbReference type="SAM" id="Phobius"/>
    </source>
</evidence>
<name>A0A7E4W6T0_PANRE</name>
<feature type="transmembrane region" description="Helical" evidence="1">
    <location>
        <begin position="27"/>
        <end position="51"/>
    </location>
</feature>
<evidence type="ECO:0000313" key="3">
    <source>
        <dbReference type="WBParaSite" id="Pan_g7592.t1"/>
    </source>
</evidence>
<dbReference type="AlphaFoldDB" id="A0A7E4W6T0"/>
<accession>A0A7E4W6T0</accession>
<reference evidence="3" key="2">
    <citation type="submission" date="2020-10" db="UniProtKB">
        <authorList>
            <consortium name="WormBaseParasite"/>
        </authorList>
    </citation>
    <scope>IDENTIFICATION</scope>
</reference>
<proteinExistence type="predicted"/>
<keyword evidence="2" id="KW-1185">Reference proteome</keyword>
<sequence>MVRTRSSYIRPRSYTLLRKCCTRRAQACYLFANVVLFLILVGLGIGLTFILDKQFKILKAADEREAKIAKFENTTFMPYCEYFVSPWFLNLCNIQDIYIARAWRVYRLFPGQHHTCMNVQEETKCSESDVQLLPDDGSHKMIQFCPAYNDFYQDGQVFENLESFFKRQTYPRRPLLNLVGNVVRAVDMIAVCPICHMHASDKLTKPNTYPTRLETIRFGWPVTRSKCDIDYEGRRPLQNITTTTEKYNTMGFQSYLDFWTLNGKMNLLQHLFNHRESESSLNFTRLDRKEL</sequence>
<dbReference type="WBParaSite" id="Pan_g7592.t1">
    <property type="protein sequence ID" value="Pan_g7592.t1"/>
    <property type="gene ID" value="Pan_g7592"/>
</dbReference>
<keyword evidence="1" id="KW-0812">Transmembrane</keyword>
<keyword evidence="1" id="KW-1133">Transmembrane helix</keyword>
<keyword evidence="1" id="KW-0472">Membrane</keyword>
<protein>
    <submittedName>
        <fullName evidence="3">Fucosyltransferase N-terminal domain-containing protein</fullName>
    </submittedName>
</protein>
<reference evidence="2" key="1">
    <citation type="journal article" date="2013" name="Genetics">
        <title>The draft genome and transcriptome of Panagrellus redivivus are shaped by the harsh demands of a free-living lifestyle.</title>
        <authorList>
            <person name="Srinivasan J."/>
            <person name="Dillman A.R."/>
            <person name="Macchietto M.G."/>
            <person name="Heikkinen L."/>
            <person name="Lakso M."/>
            <person name="Fracchia K.M."/>
            <person name="Antoshechkin I."/>
            <person name="Mortazavi A."/>
            <person name="Wong G."/>
            <person name="Sternberg P.W."/>
        </authorList>
    </citation>
    <scope>NUCLEOTIDE SEQUENCE [LARGE SCALE GENOMIC DNA]</scope>
    <source>
        <strain evidence="2">MT8872</strain>
    </source>
</reference>
<dbReference type="Proteomes" id="UP000492821">
    <property type="component" value="Unassembled WGS sequence"/>
</dbReference>